<accession>A0A7W2KI92</accession>
<dbReference type="SUPFAM" id="SSF55729">
    <property type="entry name" value="Acyl-CoA N-acyltransferases (Nat)"/>
    <property type="match status" value="1"/>
</dbReference>
<dbReference type="GO" id="GO:0016747">
    <property type="term" value="F:acyltransferase activity, transferring groups other than amino-acyl groups"/>
    <property type="evidence" value="ECO:0007669"/>
    <property type="project" value="InterPro"/>
</dbReference>
<protein>
    <submittedName>
        <fullName evidence="2">GNAT family N-acetyltransferase</fullName>
    </submittedName>
</protein>
<dbReference type="Proteomes" id="UP000545074">
    <property type="component" value="Unassembled WGS sequence"/>
</dbReference>
<dbReference type="InterPro" id="IPR000182">
    <property type="entry name" value="GNAT_dom"/>
</dbReference>
<evidence type="ECO:0000313" key="2">
    <source>
        <dbReference type="EMBL" id="MBA6098987.1"/>
    </source>
</evidence>
<evidence type="ECO:0000313" key="3">
    <source>
        <dbReference type="Proteomes" id="UP000545074"/>
    </source>
</evidence>
<evidence type="ECO:0000259" key="1">
    <source>
        <dbReference type="PROSITE" id="PS51186"/>
    </source>
</evidence>
<dbReference type="Pfam" id="PF00583">
    <property type="entry name" value="Acetyltransf_1"/>
    <property type="match status" value="1"/>
</dbReference>
<feature type="domain" description="N-acetyltransferase" evidence="1">
    <location>
        <begin position="32"/>
        <end position="183"/>
    </location>
</feature>
<dbReference type="Gene3D" id="3.40.630.30">
    <property type="match status" value="1"/>
</dbReference>
<dbReference type="RefSeq" id="WP_182390015.1">
    <property type="nucleotide sequence ID" value="NZ_BQIO01000006.1"/>
</dbReference>
<dbReference type="CDD" id="cd04301">
    <property type="entry name" value="NAT_SF"/>
    <property type="match status" value="1"/>
</dbReference>
<dbReference type="AlphaFoldDB" id="A0A7W2KI92"/>
<dbReference type="EMBL" id="JACGCX010000012">
    <property type="protein sequence ID" value="MBA6098987.1"/>
    <property type="molecule type" value="Genomic_DNA"/>
</dbReference>
<comment type="caution">
    <text evidence="2">The sequence shown here is derived from an EMBL/GenBank/DDBJ whole genome shotgun (WGS) entry which is preliminary data.</text>
</comment>
<keyword evidence="2" id="KW-0808">Transferase</keyword>
<dbReference type="PROSITE" id="PS51186">
    <property type="entry name" value="GNAT"/>
    <property type="match status" value="1"/>
</dbReference>
<proteinExistence type="predicted"/>
<reference evidence="2 3" key="1">
    <citation type="submission" date="2020-07" db="EMBL/GenBank/DDBJ databases">
        <title>Diversity of carbapenemase encoding genes among Pseudomonas putida group clinical isolates in a tertiary Brazilian hospital.</title>
        <authorList>
            <person name="Alberto-Lei F."/>
            <person name="Nodari C.S."/>
            <person name="Streling A.P."/>
            <person name="Paulino J.T."/>
            <person name="Bessa-Neto F.O."/>
            <person name="Cayo R."/>
            <person name="Gales A.C."/>
        </authorList>
    </citation>
    <scope>NUCLEOTIDE SEQUENCE [LARGE SCALE GENOMIC DNA]</scope>
    <source>
        <strain evidence="2 3">12815</strain>
    </source>
</reference>
<organism evidence="2 3">
    <name type="scientific">Pseudomonas juntendi</name>
    <dbReference type="NCBI Taxonomy" id="2666183"/>
    <lineage>
        <taxon>Bacteria</taxon>
        <taxon>Pseudomonadati</taxon>
        <taxon>Pseudomonadota</taxon>
        <taxon>Gammaproteobacteria</taxon>
        <taxon>Pseudomonadales</taxon>
        <taxon>Pseudomonadaceae</taxon>
        <taxon>Pseudomonas</taxon>
    </lineage>
</organism>
<dbReference type="InterPro" id="IPR016181">
    <property type="entry name" value="Acyl_CoA_acyltransferase"/>
</dbReference>
<gene>
    <name evidence="2" type="ORF">H4C80_17920</name>
</gene>
<sequence length="192" mass="20938">MNTSLSLAPQVSTEAQLQWLQRADRTVALDIMKLINSTVEDGGVLGYEQAMSVDQGVDFAAALQARIEGGHTHALLGRAPAGAACLVILSRSSMPNCRHIADLSKGVVHPDYRGSGLVARAFAEIVRLCQAKGIELLTLDVREGTRAHRLWQRFGFQTYGVLDDYARVNGVKHRGHYMAQSVQSLAQRLNLS</sequence>
<name>A0A7W2KI92_9PSED</name>